<evidence type="ECO:0000313" key="1">
    <source>
        <dbReference type="EMBL" id="QRC99025.1"/>
    </source>
</evidence>
<reference evidence="2" key="1">
    <citation type="journal article" date="2021" name="BMC Genomics">
        <title>Chromosome-level genome assembly and manually-curated proteome of model necrotroph Parastagonospora nodorum Sn15 reveals a genome-wide trove of candidate effector homologs, and redundancy of virulence-related functions within an accessory chromosome.</title>
        <authorList>
            <person name="Bertazzoni S."/>
            <person name="Jones D.A.B."/>
            <person name="Phan H.T."/>
            <person name="Tan K.-C."/>
            <person name="Hane J.K."/>
        </authorList>
    </citation>
    <scope>NUCLEOTIDE SEQUENCE [LARGE SCALE GENOMIC DNA]</scope>
    <source>
        <strain evidence="2">SN15 / ATCC MYA-4574 / FGSC 10173)</strain>
    </source>
</reference>
<evidence type="ECO:0000313" key="2">
    <source>
        <dbReference type="Proteomes" id="UP000663193"/>
    </source>
</evidence>
<dbReference type="EMBL" id="CP069031">
    <property type="protein sequence ID" value="QRC99025.1"/>
    <property type="molecule type" value="Genomic_DNA"/>
</dbReference>
<gene>
    <name evidence="1" type="ORF">JI435_412960</name>
</gene>
<dbReference type="AlphaFoldDB" id="A0A7U2F5C6"/>
<keyword evidence="2" id="KW-1185">Reference proteome</keyword>
<accession>A0A7U2F5C6</accession>
<sequence length="81" mass="9340">MFRGILERVCLSHVAWRQVSPAQLWPNTRAFVPGYRLRTLAVKKDTNGQNLYDMYQACNEKHGISSLPYRRSGTLVNESIE</sequence>
<dbReference type="VEuPathDB" id="FungiDB:JI435_412960"/>
<name>A0A7U2F5C6_PHANO</name>
<organism evidence="1 2">
    <name type="scientific">Phaeosphaeria nodorum (strain SN15 / ATCC MYA-4574 / FGSC 10173)</name>
    <name type="common">Glume blotch fungus</name>
    <name type="synonym">Parastagonospora nodorum</name>
    <dbReference type="NCBI Taxonomy" id="321614"/>
    <lineage>
        <taxon>Eukaryota</taxon>
        <taxon>Fungi</taxon>
        <taxon>Dikarya</taxon>
        <taxon>Ascomycota</taxon>
        <taxon>Pezizomycotina</taxon>
        <taxon>Dothideomycetes</taxon>
        <taxon>Pleosporomycetidae</taxon>
        <taxon>Pleosporales</taxon>
        <taxon>Pleosporineae</taxon>
        <taxon>Phaeosphaeriaceae</taxon>
        <taxon>Parastagonospora</taxon>
    </lineage>
</organism>
<dbReference type="Proteomes" id="UP000663193">
    <property type="component" value="Chromosome 9"/>
</dbReference>
<proteinExistence type="predicted"/>
<protein>
    <submittedName>
        <fullName evidence="1">Uncharacterized protein</fullName>
    </submittedName>
</protein>